<feature type="transmembrane region" description="Helical" evidence="1">
    <location>
        <begin position="54"/>
        <end position="73"/>
    </location>
</feature>
<gene>
    <name evidence="3" type="ORF">UBAL3_92050015</name>
</gene>
<feature type="domain" description="DUF374" evidence="2">
    <location>
        <begin position="72"/>
        <end position="139"/>
    </location>
</feature>
<keyword evidence="1" id="KW-0472">Membrane</keyword>
<dbReference type="EMBL" id="GG693873">
    <property type="protein sequence ID" value="EES52644.1"/>
    <property type="molecule type" value="Genomic_DNA"/>
</dbReference>
<dbReference type="Proteomes" id="UP000009374">
    <property type="component" value="Unassembled WGS sequence"/>
</dbReference>
<dbReference type="AlphaFoldDB" id="C6HX15"/>
<accession>C6HX15</accession>
<protein>
    <recommendedName>
        <fullName evidence="2">DUF374 domain-containing protein</fullName>
    </recommendedName>
</protein>
<organism evidence="3 4">
    <name type="scientific">Leptospirillum ferrodiazotrophum</name>
    <dbReference type="NCBI Taxonomy" id="412449"/>
    <lineage>
        <taxon>Bacteria</taxon>
        <taxon>Pseudomonadati</taxon>
        <taxon>Nitrospirota</taxon>
        <taxon>Nitrospiria</taxon>
        <taxon>Nitrospirales</taxon>
        <taxon>Nitrospiraceae</taxon>
        <taxon>Leptospirillum</taxon>
    </lineage>
</organism>
<keyword evidence="1" id="KW-1133">Transmembrane helix</keyword>
<evidence type="ECO:0000259" key="2">
    <source>
        <dbReference type="Pfam" id="PF04028"/>
    </source>
</evidence>
<dbReference type="Pfam" id="PF04028">
    <property type="entry name" value="DUF374"/>
    <property type="match status" value="1"/>
</dbReference>
<reference evidence="3 4" key="1">
    <citation type="journal article" date="2009" name="Appl. Environ. Microbiol.">
        <title>Community genomic and proteomic analyses of chemoautotrophic iron-oxidizing "Leptospirillum rubarum" (Group II) and "Leptospirillum ferrodiazotrophum" (Group III) bacteria in acid mine drainage biofilms.</title>
        <authorList>
            <person name="Goltsman D.S."/>
            <person name="Denef V.J."/>
            <person name="Singer S.W."/>
            <person name="VerBerkmoes N.C."/>
            <person name="Lefsrud M."/>
            <person name="Mueller R.S."/>
            <person name="Dick G.J."/>
            <person name="Sun C.L."/>
            <person name="Wheeler K.E."/>
            <person name="Zemla A."/>
            <person name="Baker B.J."/>
            <person name="Hauser L."/>
            <person name="Land M."/>
            <person name="Shah M.B."/>
            <person name="Thelen M.P."/>
            <person name="Hettich R.L."/>
            <person name="Banfield J.F."/>
        </authorList>
    </citation>
    <scope>NUCLEOTIDE SEQUENCE [LARGE SCALE GENOMIC DNA]</scope>
</reference>
<evidence type="ECO:0000256" key="1">
    <source>
        <dbReference type="SAM" id="Phobius"/>
    </source>
</evidence>
<feature type="transmembrane region" description="Helical" evidence="1">
    <location>
        <begin position="15"/>
        <end position="33"/>
    </location>
</feature>
<proteinExistence type="predicted"/>
<dbReference type="InterPro" id="IPR007172">
    <property type="entry name" value="DUF374"/>
</dbReference>
<sequence length="235" mass="26570">MSETFSRKISLREDLSLWILSLLSYLLIRLYVATLRKTYINAEGYRRRYEKDEGMIIAFWHNQLLTMPLFYFGRRFGLSTLISLSKDGELTSRIVRRWGIGTVRGSSHRGGIAALKEMLRLSRDSSHHLALTPDGPKGPPFVVKDGPLILAMRSGRPITPLAVAYQRYAQMKSWDGFLIPFPFTKAYFVSGDPVHITEEADPEGLDRARARLTAALHATNALAMSMRTPKGIRIS</sequence>
<evidence type="ECO:0000313" key="3">
    <source>
        <dbReference type="EMBL" id="EES52644.1"/>
    </source>
</evidence>
<evidence type="ECO:0000313" key="4">
    <source>
        <dbReference type="Proteomes" id="UP000009374"/>
    </source>
</evidence>
<keyword evidence="4" id="KW-1185">Reference proteome</keyword>
<name>C6HX15_9BACT</name>
<dbReference type="CDD" id="cd07983">
    <property type="entry name" value="LPLAT_DUF374-like"/>
    <property type="match status" value="1"/>
</dbReference>
<keyword evidence="1" id="KW-0812">Transmembrane</keyword>